<dbReference type="SUPFAM" id="SSF50129">
    <property type="entry name" value="GroES-like"/>
    <property type="match status" value="1"/>
</dbReference>
<dbReference type="InterPro" id="IPR011032">
    <property type="entry name" value="GroES-like_sf"/>
</dbReference>
<dbReference type="InterPro" id="IPR051397">
    <property type="entry name" value="Zn-ADH-like_protein"/>
</dbReference>
<dbReference type="GO" id="GO:0005739">
    <property type="term" value="C:mitochondrion"/>
    <property type="evidence" value="ECO:0007669"/>
    <property type="project" value="TreeGrafter"/>
</dbReference>
<comment type="caution">
    <text evidence="2">The sequence shown here is derived from an EMBL/GenBank/DDBJ whole genome shotgun (WGS) entry which is preliminary data.</text>
</comment>
<sequence length="383" mass="41016">MAAKAMLMQCVRQSSDKFSCKMAFSSPPEVLFRSILRHNSTPSSLESNFSSSTRKLYKAAVCVDYQKPVEIQEKTLPTKLEKGQVLVAVESAGINFSDILTCKGLYQIKPPLPFIAGQEISGYVEDVGEGVQNVKKGDKVFGLAFTNGGFAEYCVTNSVGLVKLPSNLSSVQASSTIVSYGTAMMALGRRAQLQKGETVLITAAAGATGLAAVDIASHVFGAKVIGLCGGVEKCNLVKARGATHVIDYNVEDVRARVKELTKGRGVNVVMDQVGGDLFIQCLKSIAEEGRILTVGYASGKIPNIPANLLLLKSCTVMGLFWGNYSKTKPDIFQQSIVDVLTAINKGQLNPHVGATFPLSEINEAFKYVEARKSTGKVALTMKQ</sequence>
<name>A0AAN8JEM1_PATCE</name>
<keyword evidence="3" id="KW-1185">Reference proteome</keyword>
<dbReference type="SUPFAM" id="SSF51735">
    <property type="entry name" value="NAD(P)-binding Rossmann-fold domains"/>
    <property type="match status" value="1"/>
</dbReference>
<dbReference type="PANTHER" id="PTHR43677:SF4">
    <property type="entry name" value="QUINONE OXIDOREDUCTASE-LIKE PROTEIN 2"/>
    <property type="match status" value="1"/>
</dbReference>
<dbReference type="Gene3D" id="3.90.180.10">
    <property type="entry name" value="Medium-chain alcohol dehydrogenases, catalytic domain"/>
    <property type="match status" value="1"/>
</dbReference>
<proteinExistence type="predicted"/>
<evidence type="ECO:0000259" key="1">
    <source>
        <dbReference type="SMART" id="SM00829"/>
    </source>
</evidence>
<dbReference type="Proteomes" id="UP001347796">
    <property type="component" value="Unassembled WGS sequence"/>
</dbReference>
<evidence type="ECO:0000313" key="3">
    <source>
        <dbReference type="Proteomes" id="UP001347796"/>
    </source>
</evidence>
<dbReference type="InterPro" id="IPR020843">
    <property type="entry name" value="ER"/>
</dbReference>
<dbReference type="InterPro" id="IPR013154">
    <property type="entry name" value="ADH-like_N"/>
</dbReference>
<gene>
    <name evidence="2" type="ORF">SNE40_014950</name>
</gene>
<dbReference type="AlphaFoldDB" id="A0AAN8JEM1"/>
<reference evidence="2 3" key="1">
    <citation type="submission" date="2024-01" db="EMBL/GenBank/DDBJ databases">
        <title>The genome of the rayed Mediterranean limpet Patella caerulea (Linnaeus, 1758).</title>
        <authorList>
            <person name="Anh-Thu Weber A."/>
            <person name="Halstead-Nussloch G."/>
        </authorList>
    </citation>
    <scope>NUCLEOTIDE SEQUENCE [LARGE SCALE GENOMIC DNA]</scope>
    <source>
        <strain evidence="2">AATW-2023a</strain>
        <tissue evidence="2">Whole specimen</tissue>
    </source>
</reference>
<dbReference type="InterPro" id="IPR036291">
    <property type="entry name" value="NAD(P)-bd_dom_sf"/>
</dbReference>
<dbReference type="Pfam" id="PF08240">
    <property type="entry name" value="ADH_N"/>
    <property type="match status" value="1"/>
</dbReference>
<feature type="domain" description="Enoyl reductase (ER)" evidence="1">
    <location>
        <begin position="67"/>
        <end position="379"/>
    </location>
</feature>
<dbReference type="SMART" id="SM00829">
    <property type="entry name" value="PKS_ER"/>
    <property type="match status" value="1"/>
</dbReference>
<dbReference type="Gene3D" id="3.40.50.720">
    <property type="entry name" value="NAD(P)-binding Rossmann-like Domain"/>
    <property type="match status" value="1"/>
</dbReference>
<dbReference type="PANTHER" id="PTHR43677">
    <property type="entry name" value="SHORT-CHAIN DEHYDROGENASE/REDUCTASE"/>
    <property type="match status" value="1"/>
</dbReference>
<dbReference type="GO" id="GO:0016491">
    <property type="term" value="F:oxidoreductase activity"/>
    <property type="evidence" value="ECO:0007669"/>
    <property type="project" value="InterPro"/>
</dbReference>
<protein>
    <recommendedName>
        <fullName evidence="1">Enoyl reductase (ER) domain-containing protein</fullName>
    </recommendedName>
</protein>
<dbReference type="EMBL" id="JAZGQO010000010">
    <property type="protein sequence ID" value="KAK6176701.1"/>
    <property type="molecule type" value="Genomic_DNA"/>
</dbReference>
<evidence type="ECO:0000313" key="2">
    <source>
        <dbReference type="EMBL" id="KAK6176701.1"/>
    </source>
</evidence>
<accession>A0AAN8JEM1</accession>
<organism evidence="2 3">
    <name type="scientific">Patella caerulea</name>
    <name type="common">Rayed Mediterranean limpet</name>
    <dbReference type="NCBI Taxonomy" id="87958"/>
    <lineage>
        <taxon>Eukaryota</taxon>
        <taxon>Metazoa</taxon>
        <taxon>Spiralia</taxon>
        <taxon>Lophotrochozoa</taxon>
        <taxon>Mollusca</taxon>
        <taxon>Gastropoda</taxon>
        <taxon>Patellogastropoda</taxon>
        <taxon>Patelloidea</taxon>
        <taxon>Patellidae</taxon>
        <taxon>Patella</taxon>
    </lineage>
</organism>
<dbReference type="InterPro" id="IPR013149">
    <property type="entry name" value="ADH-like_C"/>
</dbReference>
<dbReference type="CDD" id="cd08241">
    <property type="entry name" value="QOR1"/>
    <property type="match status" value="1"/>
</dbReference>
<dbReference type="Pfam" id="PF00107">
    <property type="entry name" value="ADH_zinc_N"/>
    <property type="match status" value="1"/>
</dbReference>